<dbReference type="GeneID" id="37272465"/>
<gene>
    <name evidence="4" type="ORF">FA09DRAFT_358169</name>
</gene>
<evidence type="ECO:0000313" key="4">
    <source>
        <dbReference type="EMBL" id="PWO00810.1"/>
    </source>
</evidence>
<evidence type="ECO:0000259" key="3">
    <source>
        <dbReference type="Pfam" id="PF04925"/>
    </source>
</evidence>
<comment type="similarity">
    <text evidence="1">Belongs to the SHQ1 family.</text>
</comment>
<dbReference type="PANTHER" id="PTHR12967:SF0">
    <property type="entry name" value="PROTEIN SHQ1 HOMOLOG"/>
    <property type="match status" value="1"/>
</dbReference>
<feature type="region of interest" description="Disordered" evidence="2">
    <location>
        <begin position="135"/>
        <end position="198"/>
    </location>
</feature>
<dbReference type="GO" id="GO:0005654">
    <property type="term" value="C:nucleoplasm"/>
    <property type="evidence" value="ECO:0007669"/>
    <property type="project" value="TreeGrafter"/>
</dbReference>
<dbReference type="EMBL" id="KZ819284">
    <property type="protein sequence ID" value="PWO00810.1"/>
    <property type="molecule type" value="Genomic_DNA"/>
</dbReference>
<dbReference type="GO" id="GO:0051082">
    <property type="term" value="F:unfolded protein binding"/>
    <property type="evidence" value="ECO:0007669"/>
    <property type="project" value="TreeGrafter"/>
</dbReference>
<keyword evidence="5" id="KW-1185">Reference proteome</keyword>
<evidence type="ECO:0000313" key="5">
    <source>
        <dbReference type="Proteomes" id="UP000245946"/>
    </source>
</evidence>
<dbReference type="Proteomes" id="UP000245946">
    <property type="component" value="Unassembled WGS sequence"/>
</dbReference>
<name>A0A316ZH46_9BASI</name>
<dbReference type="InterPro" id="IPR039742">
    <property type="entry name" value="Shq1"/>
</dbReference>
<proteinExistence type="inferred from homology"/>
<dbReference type="Gene3D" id="2.60.40.790">
    <property type="match status" value="1"/>
</dbReference>
<protein>
    <recommendedName>
        <fullName evidence="3">Shq1 C-terminal domain-containing protein</fullName>
    </recommendedName>
</protein>
<dbReference type="AlphaFoldDB" id="A0A316ZH46"/>
<dbReference type="PANTHER" id="PTHR12967">
    <property type="entry name" value="PROTEIN SHQ1 HOMOLOG"/>
    <property type="match status" value="1"/>
</dbReference>
<organism evidence="4 5">
    <name type="scientific">Tilletiopsis washingtonensis</name>
    <dbReference type="NCBI Taxonomy" id="58919"/>
    <lineage>
        <taxon>Eukaryota</taxon>
        <taxon>Fungi</taxon>
        <taxon>Dikarya</taxon>
        <taxon>Basidiomycota</taxon>
        <taxon>Ustilaginomycotina</taxon>
        <taxon>Exobasidiomycetes</taxon>
        <taxon>Entylomatales</taxon>
        <taxon>Entylomatales incertae sedis</taxon>
        <taxon>Tilletiopsis</taxon>
    </lineage>
</organism>
<dbReference type="InterPro" id="IPR007009">
    <property type="entry name" value="Shq1_C"/>
</dbReference>
<evidence type="ECO:0000256" key="2">
    <source>
        <dbReference type="SAM" id="MobiDB-lite"/>
    </source>
</evidence>
<accession>A0A316ZH46</accession>
<sequence length="438" mass="47437">MALSTPAFSLSQDATHVFVDVRPAEDADLSSLGSPRAVAEGVTFGLIWGQSYLPLVLPHAVHANPTCLLDEEGRKARIALRKVQPGLQWADLDALQPQILPEASAADEPMTAAGDGSQPQAPESVAREMLAQAVGRENAARGQRGQGRIIELDAAPVDGEEDKPSGSDVSLLRSPRVPTSLATQVHEAPREEADADSDVEWAHRHAIAEDRENAAFDEGWYLDNHVDENQEILELLDWKPRLVDQAAPSAGEEGALRPEHLLLVELLFAAAYEARTTQGEATVESGWTIASLCRSLVVSALPRADTTLAQTLRASYRRALVRPLYRSWRLCDQAAQDVAHVLQGGRSSAAQHLDSVADMLREGADAALPLYARDTVEPLSRWLQHHPDASDARLAQLASQYLAAQAAQTKRSVGGDWDLEELEQAAQAVLDEEAGMQQ</sequence>
<dbReference type="GO" id="GO:0005737">
    <property type="term" value="C:cytoplasm"/>
    <property type="evidence" value="ECO:0007669"/>
    <property type="project" value="TreeGrafter"/>
</dbReference>
<feature type="domain" description="Shq1 C-terminal" evidence="3">
    <location>
        <begin position="260"/>
        <end position="401"/>
    </location>
</feature>
<dbReference type="OrthoDB" id="73639at2759"/>
<dbReference type="InterPro" id="IPR008978">
    <property type="entry name" value="HSP20-like_chaperone"/>
</dbReference>
<dbReference type="RefSeq" id="XP_025601088.1">
    <property type="nucleotide sequence ID" value="XM_025744921.1"/>
</dbReference>
<dbReference type="GO" id="GO:0000493">
    <property type="term" value="P:box H/ACA snoRNP assembly"/>
    <property type="evidence" value="ECO:0007669"/>
    <property type="project" value="InterPro"/>
</dbReference>
<reference evidence="4 5" key="1">
    <citation type="journal article" date="2018" name="Mol. Biol. Evol.">
        <title>Broad Genomic Sampling Reveals a Smut Pathogenic Ancestry of the Fungal Clade Ustilaginomycotina.</title>
        <authorList>
            <person name="Kijpornyongpan T."/>
            <person name="Mondo S.J."/>
            <person name="Barry K."/>
            <person name="Sandor L."/>
            <person name="Lee J."/>
            <person name="Lipzen A."/>
            <person name="Pangilinan J."/>
            <person name="LaButti K."/>
            <person name="Hainaut M."/>
            <person name="Henrissat B."/>
            <person name="Grigoriev I.V."/>
            <person name="Spatafora J.W."/>
            <person name="Aime M.C."/>
        </authorList>
    </citation>
    <scope>NUCLEOTIDE SEQUENCE [LARGE SCALE GENOMIC DNA]</scope>
    <source>
        <strain evidence="4 5">MCA 4186</strain>
    </source>
</reference>
<dbReference type="Pfam" id="PF04925">
    <property type="entry name" value="SHQ1"/>
    <property type="match status" value="1"/>
</dbReference>
<evidence type="ECO:0000256" key="1">
    <source>
        <dbReference type="ARBA" id="ARBA00005607"/>
    </source>
</evidence>
<dbReference type="STRING" id="58919.A0A316ZH46"/>